<proteinExistence type="inferred from homology"/>
<comment type="catalytic activity">
    <reaction evidence="1">
        <text>inosine + phosphate = alpha-D-ribose 1-phosphate + hypoxanthine</text>
        <dbReference type="Rhea" id="RHEA:27646"/>
        <dbReference type="ChEBI" id="CHEBI:17368"/>
        <dbReference type="ChEBI" id="CHEBI:17596"/>
        <dbReference type="ChEBI" id="CHEBI:43474"/>
        <dbReference type="ChEBI" id="CHEBI:57720"/>
        <dbReference type="EC" id="2.4.2.1"/>
    </reaction>
    <physiologicalReaction direction="left-to-right" evidence="1">
        <dbReference type="Rhea" id="RHEA:27647"/>
    </physiologicalReaction>
</comment>
<dbReference type="Gene3D" id="3.60.140.10">
    <property type="entry name" value="CNF1/YfiH-like putative cysteine hydrolases"/>
    <property type="match status" value="1"/>
</dbReference>
<organism evidence="12 13">
    <name type="scientific">Candidatus Synechococcus spongiarum</name>
    <dbReference type="NCBI Taxonomy" id="431041"/>
    <lineage>
        <taxon>Bacteria</taxon>
        <taxon>Bacillati</taxon>
        <taxon>Cyanobacteriota</taxon>
        <taxon>Cyanophyceae</taxon>
        <taxon>Synechococcales</taxon>
        <taxon>Synechococcaceae</taxon>
        <taxon>Synechococcus</taxon>
    </lineage>
</organism>
<comment type="catalytic activity">
    <reaction evidence="9">
        <text>adenosine + phosphate = alpha-D-ribose 1-phosphate + adenine</text>
        <dbReference type="Rhea" id="RHEA:27642"/>
        <dbReference type="ChEBI" id="CHEBI:16335"/>
        <dbReference type="ChEBI" id="CHEBI:16708"/>
        <dbReference type="ChEBI" id="CHEBI:43474"/>
        <dbReference type="ChEBI" id="CHEBI:57720"/>
        <dbReference type="EC" id="2.4.2.1"/>
    </reaction>
    <physiologicalReaction direction="left-to-right" evidence="9">
        <dbReference type="Rhea" id="RHEA:27643"/>
    </physiologicalReaction>
</comment>
<dbReference type="EMBL" id="FITM01000145">
    <property type="protein sequence ID" value="SAY39270.1"/>
    <property type="molecule type" value="Genomic_DNA"/>
</dbReference>
<sequence length="275" mass="29116">MADPPSAPFADWPDSTFNTLSGWTWVGCYGGYLLQCDALKDFAHGFFTRHWSGRGPAELAGYLSPGLTVHRLRQVHGGAVVTARDAVAPPWPEADGLISTAGGQSLWVCGADCTPVLLADPRTGHVAVCHGGWRSLAAGVLAAAVERLMVQGMEPATLQVALGPAVSGPCYQVERSVSSKVAAPLHGDGWQRLLAAGHVTPDPQHSDQQPLQDHLDIRGAAALQLQDSGILASAIHTCPYCTFREAKLFHSWRRDQRKAVQWSGIAGQAMAGGTG</sequence>
<dbReference type="OrthoDB" id="4279at2"/>
<accession>A0A164ZSB9</accession>
<dbReference type="Proteomes" id="UP000182631">
    <property type="component" value="Unassembled WGS sequence"/>
</dbReference>
<dbReference type="AlphaFoldDB" id="A0A164ZSB9"/>
<evidence type="ECO:0000256" key="3">
    <source>
        <dbReference type="ARBA" id="ARBA00007353"/>
    </source>
</evidence>
<evidence type="ECO:0000256" key="8">
    <source>
        <dbReference type="ARBA" id="ARBA00047989"/>
    </source>
</evidence>
<gene>
    <name evidence="12" type="ORF">FLM9_1340</name>
</gene>
<dbReference type="InterPro" id="IPR011324">
    <property type="entry name" value="Cytotoxic_necrot_fac-like_cat"/>
</dbReference>
<keyword evidence="6" id="KW-0378">Hydrolase</keyword>
<dbReference type="InterPro" id="IPR038371">
    <property type="entry name" value="Cu_polyphenol_OxRdtase_sf"/>
</dbReference>
<dbReference type="SUPFAM" id="SSF64438">
    <property type="entry name" value="CNF1/YfiH-like putative cysteine hydrolases"/>
    <property type="match status" value="1"/>
</dbReference>
<evidence type="ECO:0000313" key="13">
    <source>
        <dbReference type="Proteomes" id="UP000182631"/>
    </source>
</evidence>
<evidence type="ECO:0000256" key="11">
    <source>
        <dbReference type="RuleBase" id="RU361274"/>
    </source>
</evidence>
<dbReference type="NCBIfam" id="TIGR00726">
    <property type="entry name" value="peptidoglycan editing factor PgeF"/>
    <property type="match status" value="1"/>
</dbReference>
<dbReference type="Pfam" id="PF02578">
    <property type="entry name" value="Cu-oxidase_4"/>
    <property type="match status" value="1"/>
</dbReference>
<dbReference type="RefSeq" id="WP_074457746.1">
    <property type="nucleotide sequence ID" value="NZ_FITM01000145.1"/>
</dbReference>
<dbReference type="PANTHER" id="PTHR30616">
    <property type="entry name" value="UNCHARACTERIZED PROTEIN YFIH"/>
    <property type="match status" value="1"/>
</dbReference>
<evidence type="ECO:0000256" key="5">
    <source>
        <dbReference type="ARBA" id="ARBA00022723"/>
    </source>
</evidence>
<dbReference type="InterPro" id="IPR003730">
    <property type="entry name" value="Cu_polyphenol_OxRdtase"/>
</dbReference>
<dbReference type="GO" id="GO:0017061">
    <property type="term" value="F:S-methyl-5-thioadenosine phosphorylase activity"/>
    <property type="evidence" value="ECO:0007669"/>
    <property type="project" value="UniProtKB-EC"/>
</dbReference>
<evidence type="ECO:0000256" key="2">
    <source>
        <dbReference type="ARBA" id="ARBA00003215"/>
    </source>
</evidence>
<comment type="catalytic activity">
    <reaction evidence="10">
        <text>S-methyl-5'-thioadenosine + phosphate = 5-(methylsulfanyl)-alpha-D-ribose 1-phosphate + adenine</text>
        <dbReference type="Rhea" id="RHEA:11852"/>
        <dbReference type="ChEBI" id="CHEBI:16708"/>
        <dbReference type="ChEBI" id="CHEBI:17509"/>
        <dbReference type="ChEBI" id="CHEBI:43474"/>
        <dbReference type="ChEBI" id="CHEBI:58533"/>
        <dbReference type="EC" id="2.4.2.28"/>
    </reaction>
    <physiologicalReaction direction="left-to-right" evidence="10">
        <dbReference type="Rhea" id="RHEA:11853"/>
    </physiologicalReaction>
</comment>
<evidence type="ECO:0000256" key="10">
    <source>
        <dbReference type="ARBA" id="ARBA00049893"/>
    </source>
</evidence>
<dbReference type="PANTHER" id="PTHR30616:SF2">
    <property type="entry name" value="PURINE NUCLEOSIDE PHOSPHORYLASE LACC1"/>
    <property type="match status" value="1"/>
</dbReference>
<evidence type="ECO:0000256" key="4">
    <source>
        <dbReference type="ARBA" id="ARBA00022679"/>
    </source>
</evidence>
<keyword evidence="5" id="KW-0479">Metal-binding</keyword>
<protein>
    <recommendedName>
        <fullName evidence="11">Purine nucleoside phosphorylase</fullName>
    </recommendedName>
</protein>
<keyword evidence="7" id="KW-0862">Zinc</keyword>
<reference evidence="13" key="1">
    <citation type="submission" date="2016-02" db="EMBL/GenBank/DDBJ databases">
        <authorList>
            <person name="liu f."/>
        </authorList>
    </citation>
    <scope>NUCLEOTIDE SEQUENCE [LARGE SCALE GENOMIC DNA]</scope>
</reference>
<keyword evidence="13" id="KW-1185">Reference proteome</keyword>
<evidence type="ECO:0000256" key="9">
    <source>
        <dbReference type="ARBA" id="ARBA00048968"/>
    </source>
</evidence>
<comment type="similarity">
    <text evidence="3 11">Belongs to the purine nucleoside phosphorylase YfiH/LACC1 family.</text>
</comment>
<dbReference type="GO" id="GO:0016787">
    <property type="term" value="F:hydrolase activity"/>
    <property type="evidence" value="ECO:0007669"/>
    <property type="project" value="UniProtKB-KW"/>
</dbReference>
<comment type="function">
    <text evidence="2">Purine nucleoside enzyme that catalyzes the phosphorolysis of adenosine and inosine nucleosides, yielding D-ribose 1-phosphate and the respective free bases, adenine and hypoxanthine. Also catalyzes the phosphorolysis of S-methyl-5'-thioadenosine into adenine and S-methyl-5-thio-alpha-D-ribose 1-phosphate. Also has adenosine deaminase activity.</text>
</comment>
<dbReference type="CDD" id="cd16833">
    <property type="entry name" value="YfiH"/>
    <property type="match status" value="1"/>
</dbReference>
<evidence type="ECO:0000313" key="12">
    <source>
        <dbReference type="EMBL" id="SAY39270.1"/>
    </source>
</evidence>
<dbReference type="GO" id="GO:0005507">
    <property type="term" value="F:copper ion binding"/>
    <property type="evidence" value="ECO:0007669"/>
    <property type="project" value="TreeGrafter"/>
</dbReference>
<evidence type="ECO:0000256" key="7">
    <source>
        <dbReference type="ARBA" id="ARBA00022833"/>
    </source>
</evidence>
<evidence type="ECO:0000256" key="6">
    <source>
        <dbReference type="ARBA" id="ARBA00022801"/>
    </source>
</evidence>
<comment type="catalytic activity">
    <reaction evidence="8">
        <text>adenosine + H2O + H(+) = inosine + NH4(+)</text>
        <dbReference type="Rhea" id="RHEA:24408"/>
        <dbReference type="ChEBI" id="CHEBI:15377"/>
        <dbReference type="ChEBI" id="CHEBI:15378"/>
        <dbReference type="ChEBI" id="CHEBI:16335"/>
        <dbReference type="ChEBI" id="CHEBI:17596"/>
        <dbReference type="ChEBI" id="CHEBI:28938"/>
        <dbReference type="EC" id="3.5.4.4"/>
    </reaction>
    <physiologicalReaction direction="left-to-right" evidence="8">
        <dbReference type="Rhea" id="RHEA:24409"/>
    </physiologicalReaction>
</comment>
<keyword evidence="4" id="KW-0808">Transferase</keyword>
<evidence type="ECO:0000256" key="1">
    <source>
        <dbReference type="ARBA" id="ARBA00000553"/>
    </source>
</evidence>
<name>A0A164ZSB9_9SYNE</name>